<dbReference type="PROSITE" id="PS50209">
    <property type="entry name" value="CARD"/>
    <property type="match status" value="1"/>
</dbReference>
<evidence type="ECO:0000256" key="1">
    <source>
        <dbReference type="SAM" id="MobiDB-lite"/>
    </source>
</evidence>
<reference evidence="3" key="1">
    <citation type="submission" date="2022-11" db="EMBL/GenBank/DDBJ databases">
        <title>Centuries of genome instability and evolution in soft-shell clam transmissible cancer (bioRxiv).</title>
        <authorList>
            <person name="Hart S.F.M."/>
            <person name="Yonemitsu M.A."/>
            <person name="Giersch R.M."/>
            <person name="Beal B.F."/>
            <person name="Arriagada G."/>
            <person name="Davis B.W."/>
            <person name="Ostrander E.A."/>
            <person name="Goff S.P."/>
            <person name="Metzger M.J."/>
        </authorList>
    </citation>
    <scope>NUCLEOTIDE SEQUENCE</scope>
    <source>
        <strain evidence="3">MELC-2E11</strain>
        <tissue evidence="3">Siphon/mantle</tissue>
    </source>
</reference>
<protein>
    <recommendedName>
        <fullName evidence="2">CARD domain-containing protein</fullName>
    </recommendedName>
</protein>
<feature type="region of interest" description="Disordered" evidence="1">
    <location>
        <begin position="43"/>
        <end position="108"/>
    </location>
</feature>
<evidence type="ECO:0000313" key="4">
    <source>
        <dbReference type="Proteomes" id="UP001164746"/>
    </source>
</evidence>
<dbReference type="InterPro" id="IPR001315">
    <property type="entry name" value="CARD"/>
</dbReference>
<dbReference type="Proteomes" id="UP001164746">
    <property type="component" value="Chromosome 1"/>
</dbReference>
<dbReference type="SUPFAM" id="SSF47986">
    <property type="entry name" value="DEATH domain"/>
    <property type="match status" value="2"/>
</dbReference>
<gene>
    <name evidence="3" type="ORF">MAR_006102</name>
</gene>
<accession>A0ABY7D7H7</accession>
<dbReference type="CDD" id="cd01671">
    <property type="entry name" value="CARD"/>
    <property type="match status" value="2"/>
</dbReference>
<feature type="region of interest" description="Disordered" evidence="1">
    <location>
        <begin position="1"/>
        <end position="20"/>
    </location>
</feature>
<evidence type="ECO:0000259" key="2">
    <source>
        <dbReference type="PROSITE" id="PS50209"/>
    </source>
</evidence>
<keyword evidence="4" id="KW-1185">Reference proteome</keyword>
<name>A0ABY7D7H7_MYAAR</name>
<feature type="domain" description="CARD" evidence="2">
    <location>
        <begin position="399"/>
        <end position="475"/>
    </location>
</feature>
<dbReference type="InterPro" id="IPR011029">
    <property type="entry name" value="DEATH-like_dom_sf"/>
</dbReference>
<proteinExistence type="predicted"/>
<dbReference type="Gene3D" id="1.10.533.10">
    <property type="entry name" value="Death Domain, Fas"/>
    <property type="match status" value="3"/>
</dbReference>
<sequence>MGTNHSTNILAGDQANRSETELSFATRRQISDAEYHIDSESILRQQSGQEVRQTQTSRNVSSGYHSYTTELEDGGQCEQGARPKTSTNDSLDENSLEDSSIDSETENADYKDQIIEHYRFLKDNLDADSALDVLVPFFSERDLEDINAIGPRYRKVDKMLQKLLRLPRGSDAFHALKESFETNGNSFINDELQKQYKTRLMDEIDPQYAHEFFLMRKAITLDDYIDIDDEPTSKQKQQLLEHIDRSLPKCFDVLIEYLLEKQQKETKDATVSRTNCLAFLLSRPWAEGAEFKLHIILPDSEVSERVVECLNEAHIKLELNDELILLKSCSIKSSSSGSIVIWFKKFRDQVRNLFETDELAFITNITELIFNHRAVSAIIPRGNVKFDVQLELHKSSEKITVSISERIQCYRQFLIEELDGQKLLAYLRQRSDVSTDEERFIMKQTSRRSRLSAILDIVLRKEPSDLEDFRSYLEKYANSIYELMWPSIEKDTERYVTSMEMDLDQLYLGLVDRMQPSIFLRFDEDFHMPRPLVDELLRNPNKINQAKMILQHVLCQNKTTRRQFVQMLLFYQQLNRGDLQRPQRPLPLVHKRRNTTHIRRTKLPSLHTAPDRLPIQLGKFCLQSSKGVLKTPRYVQVASSSDAGTPLSHLAKSSYGTDGAMQDGNTKRKQCQNSLPSDKVDSVYGRLMVYLPMKYPIGIKVV</sequence>
<feature type="compositionally biased region" description="Polar residues" evidence="1">
    <location>
        <begin position="43"/>
        <end position="69"/>
    </location>
</feature>
<evidence type="ECO:0000313" key="3">
    <source>
        <dbReference type="EMBL" id="WAQ93631.1"/>
    </source>
</evidence>
<feature type="region of interest" description="Disordered" evidence="1">
    <location>
        <begin position="646"/>
        <end position="674"/>
    </location>
</feature>
<feature type="compositionally biased region" description="Acidic residues" evidence="1">
    <location>
        <begin position="90"/>
        <end position="107"/>
    </location>
</feature>
<dbReference type="EMBL" id="CP111012">
    <property type="protein sequence ID" value="WAQ93631.1"/>
    <property type="molecule type" value="Genomic_DNA"/>
</dbReference>
<organism evidence="3 4">
    <name type="scientific">Mya arenaria</name>
    <name type="common">Soft-shell clam</name>
    <dbReference type="NCBI Taxonomy" id="6604"/>
    <lineage>
        <taxon>Eukaryota</taxon>
        <taxon>Metazoa</taxon>
        <taxon>Spiralia</taxon>
        <taxon>Lophotrochozoa</taxon>
        <taxon>Mollusca</taxon>
        <taxon>Bivalvia</taxon>
        <taxon>Autobranchia</taxon>
        <taxon>Heteroconchia</taxon>
        <taxon>Euheterodonta</taxon>
        <taxon>Imparidentia</taxon>
        <taxon>Neoheterodontei</taxon>
        <taxon>Myida</taxon>
        <taxon>Myoidea</taxon>
        <taxon>Myidae</taxon>
        <taxon>Mya</taxon>
    </lineage>
</organism>